<dbReference type="InterPro" id="IPR015421">
    <property type="entry name" value="PyrdxlP-dep_Trfase_major"/>
</dbReference>
<dbReference type="SUPFAM" id="SSF53383">
    <property type="entry name" value="PLP-dependent transferases"/>
    <property type="match status" value="1"/>
</dbReference>
<keyword evidence="8" id="KW-1185">Reference proteome</keyword>
<dbReference type="Proteomes" id="UP001168613">
    <property type="component" value="Unassembled WGS sequence"/>
</dbReference>
<evidence type="ECO:0000313" key="8">
    <source>
        <dbReference type="Proteomes" id="UP001168613"/>
    </source>
</evidence>
<dbReference type="Gene3D" id="1.10.10.10">
    <property type="entry name" value="Winged helix-like DNA-binding domain superfamily/Winged helix DNA-binding domain"/>
    <property type="match status" value="1"/>
</dbReference>
<dbReference type="InterPro" id="IPR036390">
    <property type="entry name" value="WH_DNA-bd_sf"/>
</dbReference>
<comment type="similarity">
    <text evidence="1">In the C-terminal section; belongs to the class-I pyridoxal-phosphate-dependent aminotransferase family.</text>
</comment>
<dbReference type="InterPro" id="IPR004839">
    <property type="entry name" value="Aminotransferase_I/II_large"/>
</dbReference>
<evidence type="ECO:0000256" key="2">
    <source>
        <dbReference type="ARBA" id="ARBA00022898"/>
    </source>
</evidence>
<dbReference type="RefSeq" id="WP_266123139.1">
    <property type="nucleotide sequence ID" value="NZ_JAJHNU010000003.1"/>
</dbReference>
<accession>A0ABT8EKL9</accession>
<keyword evidence="2" id="KW-0663">Pyridoxal phosphate</keyword>
<dbReference type="SMART" id="SM00345">
    <property type="entry name" value="HTH_GNTR"/>
    <property type="match status" value="1"/>
</dbReference>
<keyword evidence="3" id="KW-0805">Transcription regulation</keyword>
<evidence type="ECO:0000259" key="6">
    <source>
        <dbReference type="PROSITE" id="PS50949"/>
    </source>
</evidence>
<evidence type="ECO:0000256" key="3">
    <source>
        <dbReference type="ARBA" id="ARBA00023015"/>
    </source>
</evidence>
<dbReference type="InterPro" id="IPR000524">
    <property type="entry name" value="Tscrpt_reg_HTH_GntR"/>
</dbReference>
<evidence type="ECO:0000313" key="7">
    <source>
        <dbReference type="EMBL" id="MDN4121853.1"/>
    </source>
</evidence>
<reference evidence="7" key="1">
    <citation type="submission" date="2021-11" db="EMBL/GenBank/DDBJ databases">
        <title>Draft genome sequence of Alcaligenes endophyticus type strain CCUG 75668T.</title>
        <authorList>
            <person name="Salva-Serra F."/>
            <person name="Duran R.E."/>
            <person name="Seeger M."/>
            <person name="Moore E.R.B."/>
            <person name="Jaen-Luchoro D."/>
        </authorList>
    </citation>
    <scope>NUCLEOTIDE SEQUENCE</scope>
    <source>
        <strain evidence="7">CCUG 75668</strain>
    </source>
</reference>
<comment type="caution">
    <text evidence="7">The sequence shown here is derived from an EMBL/GenBank/DDBJ whole genome shotgun (WGS) entry which is preliminary data.</text>
</comment>
<keyword evidence="7" id="KW-0032">Aminotransferase</keyword>
<dbReference type="InterPro" id="IPR036388">
    <property type="entry name" value="WH-like_DNA-bd_sf"/>
</dbReference>
<dbReference type="Pfam" id="PF00155">
    <property type="entry name" value="Aminotran_1_2"/>
    <property type="match status" value="1"/>
</dbReference>
<dbReference type="Gene3D" id="3.40.640.10">
    <property type="entry name" value="Type I PLP-dependent aspartate aminotransferase-like (Major domain)"/>
    <property type="match status" value="1"/>
</dbReference>
<evidence type="ECO:0000256" key="5">
    <source>
        <dbReference type="ARBA" id="ARBA00023163"/>
    </source>
</evidence>
<dbReference type="InterPro" id="IPR015424">
    <property type="entry name" value="PyrdxlP-dep_Trfase"/>
</dbReference>
<dbReference type="CDD" id="cd00609">
    <property type="entry name" value="AAT_like"/>
    <property type="match status" value="1"/>
</dbReference>
<dbReference type="SUPFAM" id="SSF46785">
    <property type="entry name" value="Winged helix' DNA-binding domain"/>
    <property type="match status" value="1"/>
</dbReference>
<proteinExistence type="inferred from homology"/>
<protein>
    <submittedName>
        <fullName evidence="7">PLP-dependent aminotransferase family protein</fullName>
    </submittedName>
</protein>
<dbReference type="PANTHER" id="PTHR46577">
    <property type="entry name" value="HTH-TYPE TRANSCRIPTIONAL REGULATORY PROTEIN GABR"/>
    <property type="match status" value="1"/>
</dbReference>
<dbReference type="PROSITE" id="PS50949">
    <property type="entry name" value="HTH_GNTR"/>
    <property type="match status" value="1"/>
</dbReference>
<dbReference type="CDD" id="cd07377">
    <property type="entry name" value="WHTH_GntR"/>
    <property type="match status" value="1"/>
</dbReference>
<gene>
    <name evidence="7" type="ORF">LMS43_11185</name>
</gene>
<dbReference type="Pfam" id="PF00392">
    <property type="entry name" value="GntR"/>
    <property type="match status" value="1"/>
</dbReference>
<feature type="domain" description="HTH gntR-type" evidence="6">
    <location>
        <begin position="22"/>
        <end position="90"/>
    </location>
</feature>
<dbReference type="EMBL" id="JAJHNU010000003">
    <property type="protein sequence ID" value="MDN4121853.1"/>
    <property type="molecule type" value="Genomic_DNA"/>
</dbReference>
<dbReference type="PANTHER" id="PTHR46577:SF1">
    <property type="entry name" value="HTH-TYPE TRANSCRIPTIONAL REGULATORY PROTEIN GABR"/>
    <property type="match status" value="1"/>
</dbReference>
<keyword evidence="7" id="KW-0808">Transferase</keyword>
<sequence>MFKHAQLESVKTWINHPDYRPLPLHGRIHRAIRQMILDGTLEAGKALPASRALAQSLEVSRDTIETAYGQLHAEGFIVRKVGSGTHVSERARGMSVKGPKPAQLPPSSTMHLSHRGKAIFQSGGLRDFLIPRPFAPGVPETRRFPLALWERLQRQALKEHGTQVLSHSPPQGLLSLRQAIADYINLERGARASADRVLILTSSQQALTLVANVLLDPRDAVFIEDPVYQGAYKAFIAAGLRCIPIPLDQEGMQVEHILNMPNAAKAVFLTPSHQFPSGTSLSLQRRLSIIEWAHRHQGWIIEDDYDSEFHYDGKPTACVQGLDSQDRTIYIGTFTKSLFPALRLAYMVLPPPLVEAFTIARSLQDGHSAAIAQLTLARFIEGGHFGAYIRQMRQLYAKRRDTLARLLEQELSDYLHAQVPAGGMQMACRLLTQDAESDIISRARRANIELLGLQGLCQQAPYQRGFLMGFAAYTPDELRIAVTRLKQIFATFPV</sequence>
<dbReference type="GO" id="GO:0008483">
    <property type="term" value="F:transaminase activity"/>
    <property type="evidence" value="ECO:0007669"/>
    <property type="project" value="UniProtKB-KW"/>
</dbReference>
<keyword evidence="5" id="KW-0804">Transcription</keyword>
<keyword evidence="4" id="KW-0238">DNA-binding</keyword>
<evidence type="ECO:0000256" key="4">
    <source>
        <dbReference type="ARBA" id="ARBA00023125"/>
    </source>
</evidence>
<dbReference type="PRINTS" id="PR00035">
    <property type="entry name" value="HTHGNTR"/>
</dbReference>
<name>A0ABT8EKL9_9BURK</name>
<dbReference type="InterPro" id="IPR051446">
    <property type="entry name" value="HTH_trans_reg/aminotransferase"/>
</dbReference>
<organism evidence="7 8">
    <name type="scientific">Alcaligenes endophyticus</name>
    <dbReference type="NCBI Taxonomy" id="1929088"/>
    <lineage>
        <taxon>Bacteria</taxon>
        <taxon>Pseudomonadati</taxon>
        <taxon>Pseudomonadota</taxon>
        <taxon>Betaproteobacteria</taxon>
        <taxon>Burkholderiales</taxon>
        <taxon>Alcaligenaceae</taxon>
        <taxon>Alcaligenes</taxon>
    </lineage>
</organism>
<evidence type="ECO:0000256" key="1">
    <source>
        <dbReference type="ARBA" id="ARBA00005384"/>
    </source>
</evidence>